<dbReference type="PANTHER" id="PTHR24348">
    <property type="entry name" value="SERINE/THREONINE-PROTEIN KINASE UNC-51-RELATED"/>
    <property type="match status" value="1"/>
</dbReference>
<dbReference type="GO" id="GO:0005524">
    <property type="term" value="F:ATP binding"/>
    <property type="evidence" value="ECO:0007669"/>
    <property type="project" value="UniProtKB-UniRule"/>
</dbReference>
<dbReference type="Pfam" id="PF00069">
    <property type="entry name" value="Pkinase"/>
    <property type="match status" value="1"/>
</dbReference>
<dbReference type="PANTHER" id="PTHR24348:SF53">
    <property type="entry name" value="SERINE_THREONINE-PROTEIN KINASE ATG1T"/>
    <property type="match status" value="1"/>
</dbReference>
<dbReference type="GO" id="GO:0000045">
    <property type="term" value="P:autophagosome assembly"/>
    <property type="evidence" value="ECO:0007669"/>
    <property type="project" value="TreeGrafter"/>
</dbReference>
<name>A0A8K0E5B3_9ROSA</name>
<dbReference type="PROSITE" id="PS00107">
    <property type="entry name" value="PROTEIN_KINASE_ATP"/>
    <property type="match status" value="1"/>
</dbReference>
<dbReference type="GO" id="GO:0000407">
    <property type="term" value="C:phagophore assembly site"/>
    <property type="evidence" value="ECO:0007669"/>
    <property type="project" value="TreeGrafter"/>
</dbReference>
<proteinExistence type="predicted"/>
<sequence>MVVEVEERKMEAENAFNLSEPITVGDYILKSKIGQGSFSTVWKAEHRFNGQQVAVKQVYLSKLNRHLKNCLNCELTFLSSVNHPNIIRLFDVFQQVSRFVCVYFLVIRIAYMLKENYVLMVFPGNFVKFLNSIFLGTRV</sequence>
<dbReference type="SUPFAM" id="SSF56112">
    <property type="entry name" value="Protein kinase-like (PK-like)"/>
    <property type="match status" value="1"/>
</dbReference>
<keyword evidence="1" id="KW-0067">ATP-binding</keyword>
<dbReference type="OrthoDB" id="40902at2759"/>
<dbReference type="AlphaFoldDB" id="A0A8K0E5B3"/>
<evidence type="ECO:0000259" key="2">
    <source>
        <dbReference type="PROSITE" id="PS50011"/>
    </source>
</evidence>
<evidence type="ECO:0000313" key="3">
    <source>
        <dbReference type="EMBL" id="KAF3440536.1"/>
    </source>
</evidence>
<gene>
    <name evidence="3" type="ORF">FNV43_RR18820</name>
</gene>
<dbReference type="EMBL" id="VOIH02000008">
    <property type="protein sequence ID" value="KAF3440536.1"/>
    <property type="molecule type" value="Genomic_DNA"/>
</dbReference>
<dbReference type="Proteomes" id="UP000796880">
    <property type="component" value="Unassembled WGS sequence"/>
</dbReference>
<keyword evidence="1" id="KW-0547">Nucleotide-binding</keyword>
<feature type="binding site" evidence="1">
    <location>
        <position position="56"/>
    </location>
    <ligand>
        <name>ATP</name>
        <dbReference type="ChEBI" id="CHEBI:30616"/>
    </ligand>
</feature>
<dbReference type="GO" id="GO:0005776">
    <property type="term" value="C:autophagosome"/>
    <property type="evidence" value="ECO:0007669"/>
    <property type="project" value="TreeGrafter"/>
</dbReference>
<dbReference type="GO" id="GO:0005829">
    <property type="term" value="C:cytosol"/>
    <property type="evidence" value="ECO:0007669"/>
    <property type="project" value="TreeGrafter"/>
</dbReference>
<dbReference type="InterPro" id="IPR000719">
    <property type="entry name" value="Prot_kinase_dom"/>
</dbReference>
<reference evidence="3" key="1">
    <citation type="submission" date="2020-03" db="EMBL/GenBank/DDBJ databases">
        <title>A high-quality chromosome-level genome assembly of a woody plant with both climbing and erect habits, Rhamnella rubrinervis.</title>
        <authorList>
            <person name="Lu Z."/>
            <person name="Yang Y."/>
            <person name="Zhu X."/>
            <person name="Sun Y."/>
        </authorList>
    </citation>
    <scope>NUCLEOTIDE SEQUENCE</scope>
    <source>
        <strain evidence="3">BYM</strain>
        <tissue evidence="3">Leaf</tissue>
    </source>
</reference>
<organism evidence="3 4">
    <name type="scientific">Rhamnella rubrinervis</name>
    <dbReference type="NCBI Taxonomy" id="2594499"/>
    <lineage>
        <taxon>Eukaryota</taxon>
        <taxon>Viridiplantae</taxon>
        <taxon>Streptophyta</taxon>
        <taxon>Embryophyta</taxon>
        <taxon>Tracheophyta</taxon>
        <taxon>Spermatophyta</taxon>
        <taxon>Magnoliopsida</taxon>
        <taxon>eudicotyledons</taxon>
        <taxon>Gunneridae</taxon>
        <taxon>Pentapetalae</taxon>
        <taxon>rosids</taxon>
        <taxon>fabids</taxon>
        <taxon>Rosales</taxon>
        <taxon>Rhamnaceae</taxon>
        <taxon>rhamnoid group</taxon>
        <taxon>Rhamneae</taxon>
        <taxon>Rhamnella</taxon>
    </lineage>
</organism>
<evidence type="ECO:0000313" key="4">
    <source>
        <dbReference type="Proteomes" id="UP000796880"/>
    </source>
</evidence>
<dbReference type="Gene3D" id="3.30.200.20">
    <property type="entry name" value="Phosphorylase Kinase, domain 1"/>
    <property type="match status" value="1"/>
</dbReference>
<protein>
    <recommendedName>
        <fullName evidence="2">Protein kinase domain-containing protein</fullName>
    </recommendedName>
</protein>
<dbReference type="PROSITE" id="PS50011">
    <property type="entry name" value="PROTEIN_KINASE_DOM"/>
    <property type="match status" value="1"/>
</dbReference>
<dbReference type="GO" id="GO:0004674">
    <property type="term" value="F:protein serine/threonine kinase activity"/>
    <property type="evidence" value="ECO:0007669"/>
    <property type="project" value="InterPro"/>
</dbReference>
<feature type="domain" description="Protein kinase" evidence="2">
    <location>
        <begin position="27"/>
        <end position="139"/>
    </location>
</feature>
<dbReference type="GO" id="GO:0016020">
    <property type="term" value="C:membrane"/>
    <property type="evidence" value="ECO:0007669"/>
    <property type="project" value="TreeGrafter"/>
</dbReference>
<accession>A0A8K0E5B3</accession>
<dbReference type="InterPro" id="IPR011009">
    <property type="entry name" value="Kinase-like_dom_sf"/>
</dbReference>
<dbReference type="InterPro" id="IPR017441">
    <property type="entry name" value="Protein_kinase_ATP_BS"/>
</dbReference>
<dbReference type="GO" id="GO:0010506">
    <property type="term" value="P:regulation of autophagy"/>
    <property type="evidence" value="ECO:0007669"/>
    <property type="project" value="InterPro"/>
</dbReference>
<evidence type="ECO:0000256" key="1">
    <source>
        <dbReference type="PROSITE-ProRule" id="PRU10141"/>
    </source>
</evidence>
<keyword evidence="4" id="KW-1185">Reference proteome</keyword>
<comment type="caution">
    <text evidence="3">The sequence shown here is derived from an EMBL/GenBank/DDBJ whole genome shotgun (WGS) entry which is preliminary data.</text>
</comment>
<dbReference type="InterPro" id="IPR045269">
    <property type="entry name" value="Atg1-like"/>
</dbReference>